<keyword evidence="3" id="KW-1185">Reference proteome</keyword>
<organism evidence="2 3">
    <name type="scientific">Camelus dromedarius</name>
    <name type="common">Dromedary</name>
    <name type="synonym">Arabian camel</name>
    <dbReference type="NCBI Taxonomy" id="9838"/>
    <lineage>
        <taxon>Eukaryota</taxon>
        <taxon>Metazoa</taxon>
        <taxon>Chordata</taxon>
        <taxon>Craniata</taxon>
        <taxon>Vertebrata</taxon>
        <taxon>Euteleostomi</taxon>
        <taxon>Mammalia</taxon>
        <taxon>Eutheria</taxon>
        <taxon>Laurasiatheria</taxon>
        <taxon>Artiodactyla</taxon>
        <taxon>Tylopoda</taxon>
        <taxon>Camelidae</taxon>
        <taxon>Camelus</taxon>
    </lineage>
</organism>
<proteinExistence type="predicted"/>
<reference evidence="2 3" key="1">
    <citation type="journal article" date="2019" name="Mol. Ecol. Resour.">
        <title>Improving Illumina assemblies with Hi-C and long reads: an example with the North African dromedary.</title>
        <authorList>
            <person name="Elbers J.P."/>
            <person name="Rogers M.F."/>
            <person name="Perelman P.L."/>
            <person name="Proskuryakova A.A."/>
            <person name="Serdyukova N.A."/>
            <person name="Johnson W.E."/>
            <person name="Horin P."/>
            <person name="Corander J."/>
            <person name="Murphy D."/>
            <person name="Burger P.A."/>
        </authorList>
    </citation>
    <scope>NUCLEOTIDE SEQUENCE [LARGE SCALE GENOMIC DNA]</scope>
    <source>
        <strain evidence="2">Drom800</strain>
        <tissue evidence="2">Blood</tissue>
    </source>
</reference>
<protein>
    <submittedName>
        <fullName evidence="2">Uncharacterized protein</fullName>
    </submittedName>
</protein>
<evidence type="ECO:0000313" key="3">
    <source>
        <dbReference type="Proteomes" id="UP000299084"/>
    </source>
</evidence>
<comment type="caution">
    <text evidence="2">The sequence shown here is derived from an EMBL/GenBank/DDBJ whole genome shotgun (WGS) entry which is preliminary data.</text>
</comment>
<dbReference type="EMBL" id="JWIN03000009">
    <property type="protein sequence ID" value="KAB1274340.1"/>
    <property type="molecule type" value="Genomic_DNA"/>
</dbReference>
<dbReference type="Proteomes" id="UP000299084">
    <property type="component" value="Unassembled WGS sequence"/>
</dbReference>
<dbReference type="AlphaFoldDB" id="A0A5N4DTP4"/>
<gene>
    <name evidence="2" type="ORF">Cadr_000012369</name>
</gene>
<sequence length="508" mass="54886">MKRSVVRPQVLFWIHDQCKDLPRQVSVSSCVSREWGLGTALPAGSLEDNPQVHVRSKWGFSQPSDLGQFPRACLVLSAWCGFPAEKYLSNLLELPEAQLADCGCRGRMTDFQHPSRCRVVKILVGQEGEHPLRGPLEPGNYIARKSLRGVEPRKIGMKAFPGELLKSGRDFRPPPRGGHFDGFGSVLGPGRWIRTQVTGLRRRGRTSCLSPVHKGDASWGALRQTGDRGRRARVPLLSWRSGPQTPMAAAALRDPPQVNVRPSGPHRPLPPDTRASSAGRLLACLRPGPRGPGGGGGRGRCDGAGTGPQAERRIHIKAGGRSEAGRFGKHGVRRVAPGPAERLFVRSEGSGGYEGIGWRYGRVLYTWSPASVTFVVPQVLKVGKALRDPTQGGRGHSQEHEGLSLGLGSIRGLNGAGSRVSVRCSLDALCQVDEGVTLGNDGIRVSRVMCSRPLVPAVRELRVKHQPRFGCDLELPCLARGMGLRGQAQSLHGISVSCLLLLRAEHSD</sequence>
<feature type="compositionally biased region" description="Low complexity" evidence="1">
    <location>
        <begin position="279"/>
        <end position="288"/>
    </location>
</feature>
<feature type="region of interest" description="Disordered" evidence="1">
    <location>
        <begin position="240"/>
        <end position="311"/>
    </location>
</feature>
<feature type="compositionally biased region" description="Gly residues" evidence="1">
    <location>
        <begin position="291"/>
        <end position="306"/>
    </location>
</feature>
<evidence type="ECO:0000313" key="2">
    <source>
        <dbReference type="EMBL" id="KAB1274340.1"/>
    </source>
</evidence>
<name>A0A5N4DTP4_CAMDR</name>
<evidence type="ECO:0000256" key="1">
    <source>
        <dbReference type="SAM" id="MobiDB-lite"/>
    </source>
</evidence>
<accession>A0A5N4DTP4</accession>